<keyword evidence="4" id="KW-1185">Reference proteome</keyword>
<dbReference type="PANTHER" id="PTHR30619:SF1">
    <property type="entry name" value="RECOMBINATION PROTEIN 2"/>
    <property type="match status" value="1"/>
</dbReference>
<dbReference type="Gene3D" id="3.60.15.10">
    <property type="entry name" value="Ribonuclease Z/Hydroxyacylglutathione hydrolase-like"/>
    <property type="match status" value="1"/>
</dbReference>
<dbReference type="Pfam" id="PF00753">
    <property type="entry name" value="Lactamase_B"/>
    <property type="match status" value="1"/>
</dbReference>
<dbReference type="EMBL" id="CP010836">
    <property type="protein sequence ID" value="AJP73445.1"/>
    <property type="molecule type" value="Genomic_DNA"/>
</dbReference>
<dbReference type="RefSeq" id="WP_044334349.1">
    <property type="nucleotide sequence ID" value="NZ_CP010836.1"/>
</dbReference>
<organism evidence="3 4">
    <name type="scientific">Sphingomonas hengshuiensis</name>
    <dbReference type="NCBI Taxonomy" id="1609977"/>
    <lineage>
        <taxon>Bacteria</taxon>
        <taxon>Pseudomonadati</taxon>
        <taxon>Pseudomonadota</taxon>
        <taxon>Alphaproteobacteria</taxon>
        <taxon>Sphingomonadales</taxon>
        <taxon>Sphingomonadaceae</taxon>
        <taxon>Sphingomonas</taxon>
    </lineage>
</organism>
<accession>A0A7U4LGE8</accession>
<dbReference type="PROSITE" id="PS50002">
    <property type="entry name" value="SH3"/>
    <property type="match status" value="1"/>
</dbReference>
<proteinExistence type="predicted"/>
<reference evidence="3 4" key="2">
    <citation type="submission" date="2015-02" db="EMBL/GenBank/DDBJ databases">
        <title>The complete genome of Sphingomonas hengshuiensis sp. WHSC-8 isolated from soil of Hengshui Lake.</title>
        <authorList>
            <person name="Wei S."/>
            <person name="Guo J."/>
            <person name="Su C."/>
            <person name="Wu R."/>
            <person name="Zhang Z."/>
            <person name="Liang K."/>
            <person name="Li H."/>
            <person name="Wang T."/>
            <person name="Liu H."/>
            <person name="Zhang C."/>
            <person name="Li Z."/>
            <person name="Wang Q."/>
            <person name="Meng J."/>
        </authorList>
    </citation>
    <scope>NUCLEOTIDE SEQUENCE [LARGE SCALE GENOMIC DNA]</scope>
    <source>
        <strain evidence="3 4">WHSC-8</strain>
    </source>
</reference>
<dbReference type="SUPFAM" id="SSF56281">
    <property type="entry name" value="Metallo-hydrolase/oxidoreductase"/>
    <property type="match status" value="1"/>
</dbReference>
<reference evidence="3 4" key="1">
    <citation type="journal article" date="2015" name="Int. J. Syst. Evol. Microbiol.">
        <title>Sphingomonas hengshuiensis sp. nov., isolated from lake wetland.</title>
        <authorList>
            <person name="Wei S."/>
            <person name="Wang T."/>
            <person name="Liu H."/>
            <person name="Zhang C."/>
            <person name="Guo J."/>
            <person name="Wang Q."/>
            <person name="Liang K."/>
            <person name="Zhang Z."/>
        </authorList>
    </citation>
    <scope>NUCLEOTIDE SEQUENCE [LARGE SCALE GENOMIC DNA]</scope>
    <source>
        <strain evidence="3 4">WHSC-8</strain>
    </source>
</reference>
<evidence type="ECO:0000313" key="3">
    <source>
        <dbReference type="EMBL" id="AJP73445.1"/>
    </source>
</evidence>
<dbReference type="PANTHER" id="PTHR30619">
    <property type="entry name" value="DNA INTERNALIZATION/COMPETENCE PROTEIN COMEC/REC2"/>
    <property type="match status" value="1"/>
</dbReference>
<dbReference type="InterPro" id="IPR036866">
    <property type="entry name" value="RibonucZ/Hydroxyglut_hydro"/>
</dbReference>
<evidence type="ECO:0000256" key="1">
    <source>
        <dbReference type="ARBA" id="ARBA00022443"/>
    </source>
</evidence>
<feature type="domain" description="SH3" evidence="2">
    <location>
        <begin position="11"/>
        <end position="79"/>
    </location>
</feature>
<dbReference type="InterPro" id="IPR052159">
    <property type="entry name" value="Competence_DNA_uptake"/>
</dbReference>
<dbReference type="AlphaFoldDB" id="A0A7U4LGE8"/>
<dbReference type="CDD" id="cd07731">
    <property type="entry name" value="ComA-like_MBL-fold"/>
    <property type="match status" value="1"/>
</dbReference>
<gene>
    <name evidence="3" type="ORF">TS85_19125</name>
</gene>
<dbReference type="Gene3D" id="2.30.30.40">
    <property type="entry name" value="SH3 Domains"/>
    <property type="match status" value="1"/>
</dbReference>
<dbReference type="KEGG" id="sphi:TS85_19125"/>
<dbReference type="InterPro" id="IPR001279">
    <property type="entry name" value="Metallo-B-lactamas"/>
</dbReference>
<dbReference type="InterPro" id="IPR035681">
    <property type="entry name" value="ComA-like_MBL"/>
</dbReference>
<sequence length="420" mass="44979">MLFASLLPVAASAQEVVVLRHVTVRAAPARESAKIDYPKIGAQLTLLDGGVRRAGYYHVRLEDGREGWIYQSYVRRIPPSGADGLVAPAGAVVAHFIDVDQGNSALLEFPCGAILIDAGGRGADAEARLLDYLDAFFARRTDLDGRLAAVYVTHTHIDHNASLDKVATRFKVGAYVYNGVARGSGRSNARWMLNHAQQTAPQIALRPVSEGEVEAAGRVGLTDGVIDPLACAGTDPKVRILAGGRELPDGTEYRPADWGDDDMDNGNNHSLVIRVDYGETAFLFPGDIENAAITDLIARYSGTAMLDADVLEVSHHGAVNGTTAPFLAAVSPQVAVMSMGPWTTQEKWTAWAYGHPRKVTTDLLYSAVSGRRATKSVQVAKAVKTFLPFAMDHAVYATGWDGTVIVRGDASGMIDVRIAQ</sequence>
<dbReference type="InterPro" id="IPR001452">
    <property type="entry name" value="SH3_domain"/>
</dbReference>
<protein>
    <recommendedName>
        <fullName evidence="2">SH3 domain-containing protein</fullName>
    </recommendedName>
</protein>
<dbReference type="Proteomes" id="UP000032300">
    <property type="component" value="Chromosome"/>
</dbReference>
<name>A0A7U4LGE8_9SPHN</name>
<keyword evidence="1" id="KW-0728">SH3 domain</keyword>
<evidence type="ECO:0000259" key="2">
    <source>
        <dbReference type="PROSITE" id="PS50002"/>
    </source>
</evidence>
<evidence type="ECO:0000313" key="4">
    <source>
        <dbReference type="Proteomes" id="UP000032300"/>
    </source>
</evidence>